<evidence type="ECO:0000256" key="1">
    <source>
        <dbReference type="ARBA" id="ARBA00022490"/>
    </source>
</evidence>
<feature type="compositionally biased region" description="Gly residues" evidence="6">
    <location>
        <begin position="117"/>
        <end position="127"/>
    </location>
</feature>
<evidence type="ECO:0000256" key="2">
    <source>
        <dbReference type="ARBA" id="ARBA00022540"/>
    </source>
</evidence>
<dbReference type="OrthoDB" id="16538at2759"/>
<dbReference type="PIRSF" id="PIRSF016281">
    <property type="entry name" value="EIF-3_zeta"/>
    <property type="match status" value="1"/>
</dbReference>
<evidence type="ECO:0000313" key="7">
    <source>
        <dbReference type="EMBL" id="KAA8909065.1"/>
    </source>
</evidence>
<keyword evidence="3" id="KW-0694">RNA-binding</keyword>
<dbReference type="Pfam" id="PF05091">
    <property type="entry name" value="eIF-3_zeta"/>
    <property type="match status" value="1"/>
</dbReference>
<reference evidence="7" key="1">
    <citation type="journal article" date="2019" name="G3 (Bethesda)">
        <title>Genome Assemblies of Two Rare Opportunistic Yeast Pathogens: Diutina rugosa (syn. Candida rugosa) and Trichomonascus ciferrii (syn. Candida ciferrii).</title>
        <authorList>
            <person name="Mixao V."/>
            <person name="Saus E."/>
            <person name="Hansen A.P."/>
            <person name="Lass-Florl C."/>
            <person name="Gabaldon T."/>
        </authorList>
    </citation>
    <scope>NUCLEOTIDE SEQUENCE</scope>
    <source>
        <strain evidence="7">CBS 4856</strain>
    </source>
</reference>
<dbReference type="GO" id="GO:0033290">
    <property type="term" value="C:eukaryotic 48S preinitiation complex"/>
    <property type="evidence" value="ECO:0007669"/>
    <property type="project" value="UniProtKB-UniRule"/>
</dbReference>
<dbReference type="InterPro" id="IPR007783">
    <property type="entry name" value="eIF3d"/>
</dbReference>
<dbReference type="GO" id="GO:0005852">
    <property type="term" value="C:eukaryotic translation initiation factor 3 complex"/>
    <property type="evidence" value="ECO:0007669"/>
    <property type="project" value="UniProtKB-UniRule"/>
</dbReference>
<keyword evidence="1 5" id="KW-0963">Cytoplasm</keyword>
<organism evidence="7 8">
    <name type="scientific">Trichomonascus ciferrii</name>
    <dbReference type="NCBI Taxonomy" id="44093"/>
    <lineage>
        <taxon>Eukaryota</taxon>
        <taxon>Fungi</taxon>
        <taxon>Dikarya</taxon>
        <taxon>Ascomycota</taxon>
        <taxon>Saccharomycotina</taxon>
        <taxon>Dipodascomycetes</taxon>
        <taxon>Dipodascales</taxon>
        <taxon>Trichomonascaceae</taxon>
        <taxon>Trichomonascus</taxon>
        <taxon>Trichomonascus ciferrii complex</taxon>
    </lineage>
</organism>
<comment type="subunit">
    <text evidence="5">Component of the eukaryotic translation initiation factor 3 (eIF-3) complex.</text>
</comment>
<dbReference type="EMBL" id="SWFS01000350">
    <property type="protein sequence ID" value="KAA8909065.1"/>
    <property type="molecule type" value="Genomic_DNA"/>
</dbReference>
<dbReference type="PANTHER" id="PTHR12399">
    <property type="entry name" value="EUKARYOTIC TRANSLATION INITIATION FACTOR 3 SUBUNIT 7"/>
    <property type="match status" value="1"/>
</dbReference>
<dbReference type="GO" id="GO:0001732">
    <property type="term" value="P:formation of cytoplasmic translation initiation complex"/>
    <property type="evidence" value="ECO:0007669"/>
    <property type="project" value="UniProtKB-UniRule"/>
</dbReference>
<keyword evidence="2 5" id="KW-0396">Initiation factor</keyword>
<evidence type="ECO:0000256" key="5">
    <source>
        <dbReference type="HAMAP-Rule" id="MF_03003"/>
    </source>
</evidence>
<comment type="subcellular location">
    <subcellularLocation>
        <location evidence="5">Cytoplasm</location>
    </subcellularLocation>
</comment>
<evidence type="ECO:0000256" key="6">
    <source>
        <dbReference type="SAM" id="MobiDB-lite"/>
    </source>
</evidence>
<keyword evidence="8" id="KW-1185">Reference proteome</keyword>
<evidence type="ECO:0000313" key="8">
    <source>
        <dbReference type="Proteomes" id="UP000761534"/>
    </source>
</evidence>
<dbReference type="GO" id="GO:0002191">
    <property type="term" value="P:cap-dependent translational initiation"/>
    <property type="evidence" value="ECO:0007669"/>
    <property type="project" value="UniProtKB-UniRule"/>
</dbReference>
<dbReference type="VEuPathDB" id="FungiDB:TRICI_004654"/>
<sequence length="548" mass="60115">MSAPRLPELGSINEPWGPPTKVPEHLRFNDVPYAPFSKGDKLGKVADWAADGVKDGKDQKRQQHGRGFRDPYHAYGASAASFFTSEEAENNIASFSVVDSAKQPSKPKPQNAVLKTRGGGGAGGRGGATASQSMRGGQRGGGAYRQFDRNPRYNRPGRGRFGWKDYDKPQKNRNASVNIADDWRLVQTVGFNELQKLSFDVGTRGEDIDAYGYVYNYNKSLDKPGANTKLQQLERVMYNVTTSDDPVIQQLADAGAGTIFATDSILALLMCTTKTFNPWDIVINKRGDKIFLDKREGGPLDYVSVDENAMDPPPDATDKENINSAAALSLEATYINHNFGANAVLESDATRHDLGKPNPFHSSEDPLLAQGYRYRKFNLAASAEDEPINLVVRAKVDAVQPGVAGEPTYVTLQALNEYGGQNGVLEWKNKFVNQRGAIVAAEMKNNLAKLSRWTVESMLAGAKAMKIGFISRASPKDNTQHVVVGVLGRDPQQFSTQLNINVNNGWGIVKSIINITNELDDGKYVLIKDPNTPHIKFYNVPENAFDDE</sequence>
<dbReference type="GO" id="GO:0003743">
    <property type="term" value="F:translation initiation factor activity"/>
    <property type="evidence" value="ECO:0007669"/>
    <property type="project" value="UniProtKB-UniRule"/>
</dbReference>
<accession>A0A642V6P5</accession>
<proteinExistence type="inferred from homology"/>
<dbReference type="Proteomes" id="UP000761534">
    <property type="component" value="Unassembled WGS sequence"/>
</dbReference>
<feature type="region of interest" description="RNA gate" evidence="5">
    <location>
        <begin position="299"/>
        <end position="313"/>
    </location>
</feature>
<evidence type="ECO:0000256" key="4">
    <source>
        <dbReference type="ARBA" id="ARBA00022917"/>
    </source>
</evidence>
<evidence type="ECO:0000256" key="3">
    <source>
        <dbReference type="ARBA" id="ARBA00022884"/>
    </source>
</evidence>
<gene>
    <name evidence="7" type="ORF">TRICI_004654</name>
</gene>
<dbReference type="PANTHER" id="PTHR12399:SF0">
    <property type="entry name" value="EUKARYOTIC TRANSLATION INITIATION FACTOR 3 SUBUNIT D"/>
    <property type="match status" value="1"/>
</dbReference>
<comment type="caution">
    <text evidence="7">The sequence shown here is derived from an EMBL/GenBank/DDBJ whole genome shotgun (WGS) entry which is preliminary data.</text>
</comment>
<feature type="region of interest" description="Disordered" evidence="6">
    <location>
        <begin position="99"/>
        <end position="168"/>
    </location>
</feature>
<feature type="region of interest" description="Disordered" evidence="6">
    <location>
        <begin position="53"/>
        <end position="72"/>
    </location>
</feature>
<protein>
    <recommendedName>
        <fullName evidence="5">Eukaryotic translation initiation factor 3 subunit D</fullName>
        <shortName evidence="5">eIF3d</shortName>
    </recommendedName>
</protein>
<comment type="function">
    <text evidence="5">mRNA cap-binding component of the eukaryotic translation initiation factor 3 (eIF-3) complex, which is involved in protein synthesis of a specialized repertoire of mRNAs and, together with other initiation factors, stimulates binding of mRNA and methionyl-tRNAi to the 40S ribosome. The eIF-3 complex specifically targets and initiates translation of a subset of mRNAs involved in cell proliferation. In the eIF-3 complex, eif3d specifically recognizes and binds the 7-methylguanosine cap of a subset of mRNAs.</text>
</comment>
<dbReference type="GO" id="GO:0098808">
    <property type="term" value="F:mRNA cap binding"/>
    <property type="evidence" value="ECO:0007669"/>
    <property type="project" value="UniProtKB-UniRule"/>
</dbReference>
<dbReference type="GO" id="GO:0016282">
    <property type="term" value="C:eukaryotic 43S preinitiation complex"/>
    <property type="evidence" value="ECO:0007669"/>
    <property type="project" value="UniProtKB-UniRule"/>
</dbReference>
<dbReference type="AlphaFoldDB" id="A0A642V6P5"/>
<keyword evidence="4 5" id="KW-0648">Protein biosynthesis</keyword>
<comment type="similarity">
    <text evidence="5">Belongs to the eIF-3 subunit D family.</text>
</comment>
<comment type="domain">
    <text evidence="5">The RNA gate region regulates mRNA cap recognition to prevent promiscuous mRNA-binding before assembly of eif3d into the full eukaryotic translation initiation factor 3 (eIF-3) complex.</text>
</comment>
<dbReference type="HAMAP" id="MF_03003">
    <property type="entry name" value="eIF3d"/>
    <property type="match status" value="1"/>
</dbReference>
<name>A0A642V6P5_9ASCO</name>